<feature type="region of interest" description="Disordered" evidence="1">
    <location>
        <begin position="1"/>
        <end position="20"/>
    </location>
</feature>
<dbReference type="Proteomes" id="UP000679749">
    <property type="component" value="Unassembled WGS sequence"/>
</dbReference>
<evidence type="ECO:0000256" key="1">
    <source>
        <dbReference type="SAM" id="MobiDB-lite"/>
    </source>
</evidence>
<sequence>MEKEHNQISENPSKETDNEAIMNRVNQTFDKISQDVKEMINENNNQLS</sequence>
<protein>
    <submittedName>
        <fullName evidence="2">Uncharacterized protein</fullName>
    </submittedName>
</protein>
<name>A0A942U0F8_9BACI</name>
<proteinExistence type="predicted"/>
<organism evidence="2 3">
    <name type="scientific">Neobacillus rhizophilus</name>
    <dbReference type="NCBI Taxonomy" id="2833579"/>
    <lineage>
        <taxon>Bacteria</taxon>
        <taxon>Bacillati</taxon>
        <taxon>Bacillota</taxon>
        <taxon>Bacilli</taxon>
        <taxon>Bacillales</taxon>
        <taxon>Bacillaceae</taxon>
        <taxon>Neobacillus</taxon>
    </lineage>
</organism>
<feature type="compositionally biased region" description="Basic and acidic residues" evidence="1">
    <location>
        <begin position="1"/>
        <end position="17"/>
    </location>
</feature>
<keyword evidence="3" id="KW-1185">Reference proteome</keyword>
<dbReference type="RefSeq" id="WP_213115544.1">
    <property type="nucleotide sequence ID" value="NZ_JAGYPF010000001.1"/>
</dbReference>
<dbReference type="EMBL" id="JAGYPF010000001">
    <property type="protein sequence ID" value="MBS4210995.1"/>
    <property type="molecule type" value="Genomic_DNA"/>
</dbReference>
<evidence type="ECO:0000313" key="3">
    <source>
        <dbReference type="Proteomes" id="UP000679749"/>
    </source>
</evidence>
<comment type="caution">
    <text evidence="2">The sequence shown here is derived from an EMBL/GenBank/DDBJ whole genome shotgun (WGS) entry which is preliminary data.</text>
</comment>
<dbReference type="AlphaFoldDB" id="A0A942U0F8"/>
<gene>
    <name evidence="2" type="ORF">KHA99_00855</name>
</gene>
<accession>A0A942U0F8</accession>
<evidence type="ECO:0000313" key="2">
    <source>
        <dbReference type="EMBL" id="MBS4210995.1"/>
    </source>
</evidence>
<reference evidence="2" key="1">
    <citation type="submission" date="2021-05" db="EMBL/GenBank/DDBJ databases">
        <title>Novel Bacillus species.</title>
        <authorList>
            <person name="Liu G."/>
        </authorList>
    </citation>
    <scope>NUCLEOTIDE SEQUENCE</scope>
    <source>
        <strain evidence="2">FJAT-49825</strain>
    </source>
</reference>